<dbReference type="OrthoDB" id="10430035at2759"/>
<dbReference type="Proteomes" id="UP000824120">
    <property type="component" value="Chromosome 4"/>
</dbReference>
<keyword evidence="3" id="KW-1185">Reference proteome</keyword>
<feature type="region of interest" description="Disordered" evidence="1">
    <location>
        <begin position="32"/>
        <end position="80"/>
    </location>
</feature>
<feature type="compositionally biased region" description="Low complexity" evidence="1">
    <location>
        <begin position="69"/>
        <end position="80"/>
    </location>
</feature>
<sequence length="288" mass="32308">CSRERRHCCGNIVGDFQYLRLGLLRHSRHLPQEEEGEHEIDVSSTNVERDDRAVEEEQNDIAIPEKETSPIVESSSNSPSPDNFIVKLIRCEYKYSKKVDFALVDRKAFSLIHGVVISYDTTIKHLLKAVKTIDGKTTNLYGFPWAFMCWAFEVVPFLQKKYKIVHPWIIPTSSETEMEFFTTFVPKKLTKDDKIEKLEMDLNGVVAIKRDIIIDEHNLDVGGGGASSPIVERVFSGVGDGGGGEFTPNVDRCTDSVDFERGGDFGDISGDFGVRTSSPIDENVPCLQ</sequence>
<evidence type="ECO:0000313" key="3">
    <source>
        <dbReference type="Proteomes" id="UP000824120"/>
    </source>
</evidence>
<organism evidence="2 3">
    <name type="scientific">Solanum commersonii</name>
    <name type="common">Commerson's wild potato</name>
    <name type="synonym">Commerson's nightshade</name>
    <dbReference type="NCBI Taxonomy" id="4109"/>
    <lineage>
        <taxon>Eukaryota</taxon>
        <taxon>Viridiplantae</taxon>
        <taxon>Streptophyta</taxon>
        <taxon>Embryophyta</taxon>
        <taxon>Tracheophyta</taxon>
        <taxon>Spermatophyta</taxon>
        <taxon>Magnoliopsida</taxon>
        <taxon>eudicotyledons</taxon>
        <taxon>Gunneridae</taxon>
        <taxon>Pentapetalae</taxon>
        <taxon>asterids</taxon>
        <taxon>lamiids</taxon>
        <taxon>Solanales</taxon>
        <taxon>Solanaceae</taxon>
        <taxon>Solanoideae</taxon>
        <taxon>Solaneae</taxon>
        <taxon>Solanum</taxon>
    </lineage>
</organism>
<evidence type="ECO:0000256" key="1">
    <source>
        <dbReference type="SAM" id="MobiDB-lite"/>
    </source>
</evidence>
<feature type="non-terminal residue" evidence="2">
    <location>
        <position position="1"/>
    </location>
</feature>
<evidence type="ECO:0000313" key="2">
    <source>
        <dbReference type="EMBL" id="KAG5610944.1"/>
    </source>
</evidence>
<evidence type="ECO:0008006" key="4">
    <source>
        <dbReference type="Google" id="ProtNLM"/>
    </source>
</evidence>
<dbReference type="EMBL" id="JACXVP010000004">
    <property type="protein sequence ID" value="KAG5610944.1"/>
    <property type="molecule type" value="Genomic_DNA"/>
</dbReference>
<comment type="caution">
    <text evidence="2">The sequence shown here is derived from an EMBL/GenBank/DDBJ whole genome shotgun (WGS) entry which is preliminary data.</text>
</comment>
<name>A0A9J5ZGJ8_SOLCO</name>
<protein>
    <recommendedName>
        <fullName evidence="4">DUF1985 domain-containing protein</fullName>
    </recommendedName>
</protein>
<dbReference type="AlphaFoldDB" id="A0A9J5ZGJ8"/>
<accession>A0A9J5ZGJ8</accession>
<gene>
    <name evidence="2" type="ORF">H5410_022225</name>
</gene>
<proteinExistence type="predicted"/>
<reference evidence="2 3" key="1">
    <citation type="submission" date="2020-09" db="EMBL/GenBank/DDBJ databases">
        <title>De no assembly of potato wild relative species, Solanum commersonii.</title>
        <authorList>
            <person name="Cho K."/>
        </authorList>
    </citation>
    <scope>NUCLEOTIDE SEQUENCE [LARGE SCALE GENOMIC DNA]</scope>
    <source>
        <strain evidence="2">LZ3.2</strain>
        <tissue evidence="2">Leaf</tissue>
    </source>
</reference>